<evidence type="ECO:0000313" key="2">
    <source>
        <dbReference type="EMBL" id="BBK25393.1"/>
    </source>
</evidence>
<feature type="transmembrane region" description="Helical" evidence="1">
    <location>
        <begin position="258"/>
        <end position="275"/>
    </location>
</feature>
<dbReference type="EMBL" id="AP019697">
    <property type="protein sequence ID" value="BBK25393.1"/>
    <property type="molecule type" value="Genomic_DNA"/>
</dbReference>
<dbReference type="RefSeq" id="WP_108850788.1">
    <property type="nucleotide sequence ID" value="NZ_AP019697.1"/>
</dbReference>
<proteinExistence type="predicted"/>
<evidence type="ECO:0000313" key="3">
    <source>
        <dbReference type="Proteomes" id="UP000320585"/>
    </source>
</evidence>
<reference evidence="3" key="1">
    <citation type="submission" date="2019-05" db="EMBL/GenBank/DDBJ databases">
        <title>Complete genome sequencing of Dialister sp. strain 5BBH33.</title>
        <authorList>
            <person name="Sakamoto M."/>
            <person name="Murakami T."/>
            <person name="Mori H."/>
        </authorList>
    </citation>
    <scope>NUCLEOTIDE SEQUENCE [LARGE SCALE GENOMIC DNA]</scope>
    <source>
        <strain evidence="3">5BBH33</strain>
    </source>
</reference>
<accession>A0A8D4UUU5</accession>
<feature type="transmembrane region" description="Helical" evidence="1">
    <location>
        <begin position="188"/>
        <end position="206"/>
    </location>
</feature>
<feature type="transmembrane region" description="Helical" evidence="1">
    <location>
        <begin position="144"/>
        <end position="168"/>
    </location>
</feature>
<feature type="transmembrane region" description="Helical" evidence="1">
    <location>
        <begin position="103"/>
        <end position="123"/>
    </location>
</feature>
<dbReference type="Proteomes" id="UP000320585">
    <property type="component" value="Chromosome"/>
</dbReference>
<sequence length="285" mass="32217">MFKDKKFWLQPLWMAALTVPWGIGGFIAHTGFSLSAGLGAYWLLGLVLPFFFFVIQNKGYGAEVGPARGIIHLPVWISLVIVQVVVFWNYLTKADIAWKTNPIPTGIGVFLVLLFFAFITVPIDYMLAALYHSLKEKGGIKYRWLASAFFTGLIPGTLLISMVVLFAIGETRLDPFTGMLFLMEVMTISFWMKIALAMMTFGIYLFTQFDGSKGRRAVQTIFTAVFWLMLAFIPFIISTHLPSTGSWRAYGDPSYLSIFPYLSDLWLTGFSIWGADKLTNWIFKE</sequence>
<feature type="transmembrane region" description="Helical" evidence="1">
    <location>
        <begin position="12"/>
        <end position="32"/>
    </location>
</feature>
<organism evidence="2 3">
    <name type="scientific">Dialister hominis</name>
    <dbReference type="NCBI Taxonomy" id="2582419"/>
    <lineage>
        <taxon>Bacteria</taxon>
        <taxon>Bacillati</taxon>
        <taxon>Bacillota</taxon>
        <taxon>Negativicutes</taxon>
        <taxon>Veillonellales</taxon>
        <taxon>Veillonellaceae</taxon>
        <taxon>Dialister</taxon>
    </lineage>
</organism>
<feature type="transmembrane region" description="Helical" evidence="1">
    <location>
        <begin position="218"/>
        <end position="238"/>
    </location>
</feature>
<keyword evidence="3" id="KW-1185">Reference proteome</keyword>
<protein>
    <submittedName>
        <fullName evidence="2">Uncharacterized protein</fullName>
    </submittedName>
</protein>
<evidence type="ECO:0000256" key="1">
    <source>
        <dbReference type="SAM" id="Phobius"/>
    </source>
</evidence>
<feature type="transmembrane region" description="Helical" evidence="1">
    <location>
        <begin position="38"/>
        <end position="57"/>
    </location>
</feature>
<keyword evidence="1" id="KW-0812">Transmembrane</keyword>
<dbReference type="OrthoDB" id="1634084at2"/>
<feature type="transmembrane region" description="Helical" evidence="1">
    <location>
        <begin position="69"/>
        <end position="91"/>
    </location>
</feature>
<gene>
    <name evidence="2" type="ORF">Dia5BBH33_13280</name>
</gene>
<dbReference type="AlphaFoldDB" id="A0A8D4UUU5"/>
<name>A0A8D4UUU5_9FIRM</name>
<keyword evidence="1" id="KW-0472">Membrane</keyword>
<dbReference type="KEGG" id="dho:Dia5BBH33_13280"/>
<keyword evidence="1" id="KW-1133">Transmembrane helix</keyword>
<dbReference type="GeneID" id="92716551"/>